<dbReference type="EMBL" id="BAABCJ010000001">
    <property type="protein sequence ID" value="GAA3699019.1"/>
    <property type="molecule type" value="Genomic_DNA"/>
</dbReference>
<name>A0ABP7D0E1_9MICC</name>
<comment type="caution">
    <text evidence="2">The sequence shown here is derived from an EMBL/GenBank/DDBJ whole genome shotgun (WGS) entry which is preliminary data.</text>
</comment>
<reference evidence="3" key="1">
    <citation type="journal article" date="2019" name="Int. J. Syst. Evol. Microbiol.">
        <title>The Global Catalogue of Microorganisms (GCM) 10K type strain sequencing project: providing services to taxonomists for standard genome sequencing and annotation.</title>
        <authorList>
            <consortium name="The Broad Institute Genomics Platform"/>
            <consortium name="The Broad Institute Genome Sequencing Center for Infectious Disease"/>
            <person name="Wu L."/>
            <person name="Ma J."/>
        </authorList>
    </citation>
    <scope>NUCLEOTIDE SEQUENCE [LARGE SCALE GENOMIC DNA]</scope>
    <source>
        <strain evidence="3">JCM 16961</strain>
    </source>
</reference>
<sequence>MSDEPKFFNETIGTTIKDLYEGQHGTGSWPGPPDRTHLSDPVRVGEILKQLLA</sequence>
<accession>A0ABP7D0E1</accession>
<protein>
    <submittedName>
        <fullName evidence="2">Uncharacterized protein</fullName>
    </submittedName>
</protein>
<evidence type="ECO:0000313" key="2">
    <source>
        <dbReference type="EMBL" id="GAA3699019.1"/>
    </source>
</evidence>
<keyword evidence="3" id="KW-1185">Reference proteome</keyword>
<evidence type="ECO:0000256" key="1">
    <source>
        <dbReference type="SAM" id="MobiDB-lite"/>
    </source>
</evidence>
<feature type="region of interest" description="Disordered" evidence="1">
    <location>
        <begin position="20"/>
        <end position="39"/>
    </location>
</feature>
<evidence type="ECO:0000313" key="3">
    <source>
        <dbReference type="Proteomes" id="UP001501536"/>
    </source>
</evidence>
<dbReference type="Proteomes" id="UP001501536">
    <property type="component" value="Unassembled WGS sequence"/>
</dbReference>
<proteinExistence type="predicted"/>
<gene>
    <name evidence="2" type="ORF">GCM10022377_10030</name>
</gene>
<dbReference type="RefSeq" id="WP_344880807.1">
    <property type="nucleotide sequence ID" value="NZ_BAABCJ010000001.1"/>
</dbReference>
<organism evidence="2 3">
    <name type="scientific">Zhihengliuella alba</name>
    <dbReference type="NCBI Taxonomy" id="547018"/>
    <lineage>
        <taxon>Bacteria</taxon>
        <taxon>Bacillati</taxon>
        <taxon>Actinomycetota</taxon>
        <taxon>Actinomycetes</taxon>
        <taxon>Micrococcales</taxon>
        <taxon>Micrococcaceae</taxon>
        <taxon>Zhihengliuella</taxon>
    </lineage>
</organism>